<feature type="domain" description="Ner winged helix-turn-helix DNA-binding" evidence="5">
    <location>
        <begin position="18"/>
        <end position="85"/>
    </location>
</feature>
<keyword evidence="3" id="KW-0238">DNA-binding</keyword>
<sequence length="88" mass="9885">MQLSTQELLALFIREGQDWTPDVIQAALKRKGVKVSSLERIKGVKPGTLRNVFYRHCPAYEQEIADLIGVPPSLIWPSRYESSNSDAA</sequence>
<dbReference type="Gene3D" id="1.10.260.40">
    <property type="entry name" value="lambda repressor-like DNA-binding domains"/>
    <property type="match status" value="1"/>
</dbReference>
<dbReference type="GO" id="GO:0003677">
    <property type="term" value="F:DNA binding"/>
    <property type="evidence" value="ECO:0007669"/>
    <property type="project" value="UniProtKB-KW"/>
</dbReference>
<evidence type="ECO:0000313" key="6">
    <source>
        <dbReference type="EMBL" id="ECJ4377002.1"/>
    </source>
</evidence>
<dbReference type="AlphaFoldDB" id="A0A5Y3VYY6"/>
<evidence type="ECO:0000256" key="1">
    <source>
        <dbReference type="ARBA" id="ARBA00006157"/>
    </source>
</evidence>
<evidence type="ECO:0000256" key="3">
    <source>
        <dbReference type="ARBA" id="ARBA00023125"/>
    </source>
</evidence>
<dbReference type="Pfam" id="PF13693">
    <property type="entry name" value="HTH_35"/>
    <property type="match status" value="1"/>
</dbReference>
<keyword evidence="4" id="KW-0804">Transcription</keyword>
<keyword evidence="2" id="KW-0805">Transcription regulation</keyword>
<evidence type="ECO:0000256" key="4">
    <source>
        <dbReference type="ARBA" id="ARBA00023163"/>
    </source>
</evidence>
<accession>A0A5Y3VYY6</accession>
<dbReference type="InterPro" id="IPR038722">
    <property type="entry name" value="Ner_HTH_dom"/>
</dbReference>
<evidence type="ECO:0000313" key="7">
    <source>
        <dbReference type="Proteomes" id="UP000839781"/>
    </source>
</evidence>
<evidence type="ECO:0000256" key="2">
    <source>
        <dbReference type="ARBA" id="ARBA00023015"/>
    </source>
</evidence>
<comment type="similarity">
    <text evidence="1">Belongs to the ner transcriptional regulatory family.</text>
</comment>
<name>A0A5Y3VYY6_SALDZ</name>
<dbReference type="SUPFAM" id="SSF47413">
    <property type="entry name" value="lambda repressor-like DNA-binding domains"/>
    <property type="match status" value="1"/>
</dbReference>
<dbReference type="InterPro" id="IPR010982">
    <property type="entry name" value="Lambda_DNA-bd_dom_sf"/>
</dbReference>
<protein>
    <submittedName>
        <fullName evidence="6">Transcriptional regulator</fullName>
    </submittedName>
</protein>
<gene>
    <name evidence="6" type="ORF">DLB95_06775</name>
</gene>
<comment type="caution">
    <text evidence="6">The sequence shown here is derived from an EMBL/GenBank/DDBJ whole genome shotgun (WGS) entry which is preliminary data.</text>
</comment>
<reference evidence="6 7" key="1">
    <citation type="submission" date="2018-05" db="EMBL/GenBank/DDBJ databases">
        <authorList>
            <person name="Ashton P.M."/>
            <person name="Dallman T."/>
            <person name="Nair S."/>
            <person name="De Pinna E."/>
            <person name="Peters T."/>
            <person name="Grant K."/>
        </authorList>
    </citation>
    <scope>NUCLEOTIDE SEQUENCE [LARGE SCALE GENOMIC DNA]</scope>
    <source>
        <strain evidence="6 7">474878</strain>
    </source>
</reference>
<evidence type="ECO:0000259" key="5">
    <source>
        <dbReference type="Pfam" id="PF13693"/>
    </source>
</evidence>
<dbReference type="Proteomes" id="UP000839781">
    <property type="component" value="Unassembled WGS sequence"/>
</dbReference>
<organism evidence="6 7">
    <name type="scientific">Salmonella diarizonae</name>
    <dbReference type="NCBI Taxonomy" id="59204"/>
    <lineage>
        <taxon>Bacteria</taxon>
        <taxon>Pseudomonadati</taxon>
        <taxon>Pseudomonadota</taxon>
        <taxon>Gammaproteobacteria</taxon>
        <taxon>Enterobacterales</taxon>
        <taxon>Enterobacteriaceae</taxon>
        <taxon>Salmonella</taxon>
    </lineage>
</organism>
<dbReference type="EMBL" id="AAIYJF010000004">
    <property type="protein sequence ID" value="ECJ4377002.1"/>
    <property type="molecule type" value="Genomic_DNA"/>
</dbReference>
<proteinExistence type="inferred from homology"/>